<feature type="domain" description="SbsA Ig-like" evidence="3">
    <location>
        <begin position="505"/>
        <end position="585"/>
    </location>
</feature>
<dbReference type="RefSeq" id="WP_194856787.1">
    <property type="nucleotide sequence ID" value="NZ_ARXR01000045.1"/>
</dbReference>
<evidence type="ECO:0000313" key="4">
    <source>
        <dbReference type="EMBL" id="MBF5054446.1"/>
    </source>
</evidence>
<gene>
    <name evidence="4" type="ORF">ISO4_03048</name>
</gene>
<organism evidence="4 5">
    <name type="scientific">Alloalcanivorax venustensis ISO4</name>
    <dbReference type="NCBI Taxonomy" id="1177184"/>
    <lineage>
        <taxon>Bacteria</taxon>
        <taxon>Pseudomonadati</taxon>
        <taxon>Pseudomonadota</taxon>
        <taxon>Gammaproteobacteria</taxon>
        <taxon>Oceanospirillales</taxon>
        <taxon>Alcanivoracaceae</taxon>
        <taxon>Alloalcanivorax</taxon>
    </lineage>
</organism>
<feature type="signal peptide" evidence="2">
    <location>
        <begin position="1"/>
        <end position="29"/>
    </location>
</feature>
<keyword evidence="1 2" id="KW-0732">Signal</keyword>
<dbReference type="Gene3D" id="2.60.40.3710">
    <property type="match status" value="1"/>
</dbReference>
<evidence type="ECO:0000256" key="1">
    <source>
        <dbReference type="ARBA" id="ARBA00022729"/>
    </source>
</evidence>
<evidence type="ECO:0000259" key="3">
    <source>
        <dbReference type="Pfam" id="PF13205"/>
    </source>
</evidence>
<sequence>MKTRIIKRKGTLLSSVAMLSTAMLLTACGGDGGDSPVDDFGSNPGEGDNQALLYAYPDNGQGEISTAAPVVLRFSSAVNLGQAQNSITLYEGDAETGTVVNTTPESVAKEPNNVLLQPDEDLKPNQTYTVVIDDLRLRKGVAKDQTLTFTTRPLNEGPKNLVVKEDTFEVSRRMPDGSEMEPVMDFSSFRFQFTQPIDRATANYGDGNTVLLRDGAGDPVDATLLIDGAYMTVDPDAEYLNAGETYTLDITADLASTYGETFGAESYTFTPKDSSPGREPAILVQKLTQGTTSRLTGKPVNEVPVNGTLLGENDNITQASAEVVRAELADVTTYTDVTPIRLPKGTVLNGAEINPILIGGEVPAGFGSGDVTMTVLSDASGYLVPNPYAENNPDALRIVHLLMDVGIATSEARANGAFTQDLMHIELVGLAEVDPEAGVLNLDAVSVVEPNILGQEYGYGMLSFQLQSYKDQNNAPQVVGDDTPPALQSWSLEDLVGEQAKTGLVKPGDPIILNFDEPLNAASVAGKVHLLENGLEVDTAVNVSGSAIVVNPASPLKFDHELDPVDYELVVDSGITDINGNETASISKSFALPLVVDQIIGGIDPSENPEEMRIRPPVVTATYPGFPCVTDPQTRDLANDMAGICLGSVYEWTHPDNPEGGTEDSDSVPVMALPKNRPIIVNFSKNVDADSVQLGSTFTIYEVDANGNPIGGQINGSLKVNPRQITFYPDEEWQEGALYAYTLHSNGDMHDSSCDPATAICSDEQPALPLQTQILGELTIDLYPQKDPGFARLSTDPVDERGGGKNMVIYFRGGAESNSVLQNLVNAPTSDTNANFFHDTNHDVQGEILFPSISYTVPREYAVEEKEPGEEPDPYADQTESPLNGVPIDLNGVKPIPNSAKVLSRNTAGSQETDSDGFPLGVNYGNIGCGVREAIPFDPDNPFAGNYFIPVNCPDKKFVYLTGALNAEVTDEYSEQRDAIKVKIWPSQIVTTSLTTYTNLFSSQFVYSYSGPQLLRIRYAPGPDGKRDQPVTAWIRETEEGPVLDATVDLYLDVPYLEQRFFAVDNRHNLHSYPLTMDLSGPLEFLDDGRMVVTQFNYNNIDIDLRGYGDKEGGINTKLDLRLPDRGTYIKYVTQPIK</sequence>
<evidence type="ECO:0000313" key="5">
    <source>
        <dbReference type="Proteomes" id="UP000644441"/>
    </source>
</evidence>
<dbReference type="PROSITE" id="PS51257">
    <property type="entry name" value="PROKAR_LIPOPROTEIN"/>
    <property type="match status" value="1"/>
</dbReference>
<feature type="chain" id="PRO_5047368506" description="SbsA Ig-like domain-containing protein" evidence="2">
    <location>
        <begin position="30"/>
        <end position="1138"/>
    </location>
</feature>
<dbReference type="EMBL" id="ARXR01000045">
    <property type="protein sequence ID" value="MBF5054446.1"/>
    <property type="molecule type" value="Genomic_DNA"/>
</dbReference>
<reference evidence="4 5" key="1">
    <citation type="submission" date="2012-09" db="EMBL/GenBank/DDBJ databases">
        <title>Genome Sequence of alkane-degrading Bacterium Alcanivorax venustensis ISO4.</title>
        <authorList>
            <person name="Lai Q."/>
            <person name="Shao Z."/>
        </authorList>
    </citation>
    <scope>NUCLEOTIDE SEQUENCE [LARGE SCALE GENOMIC DNA]</scope>
    <source>
        <strain evidence="4 5">ISO4</strain>
    </source>
</reference>
<dbReference type="InterPro" id="IPR032812">
    <property type="entry name" value="SbsA_Ig"/>
</dbReference>
<dbReference type="Pfam" id="PF13205">
    <property type="entry name" value="Big_5"/>
    <property type="match status" value="3"/>
</dbReference>
<proteinExistence type="predicted"/>
<protein>
    <recommendedName>
        <fullName evidence="3">SbsA Ig-like domain-containing protein</fullName>
    </recommendedName>
</protein>
<comment type="caution">
    <text evidence="4">The sequence shown here is derived from an EMBL/GenBank/DDBJ whole genome shotgun (WGS) entry which is preliminary data.</text>
</comment>
<name>A0ABS0AJY8_9GAMM</name>
<evidence type="ECO:0000256" key="2">
    <source>
        <dbReference type="SAM" id="SignalP"/>
    </source>
</evidence>
<keyword evidence="5" id="KW-1185">Reference proteome</keyword>
<accession>A0ABS0AJY8</accession>
<feature type="domain" description="SbsA Ig-like" evidence="3">
    <location>
        <begin position="55"/>
        <end position="151"/>
    </location>
</feature>
<dbReference type="Proteomes" id="UP000644441">
    <property type="component" value="Unassembled WGS sequence"/>
</dbReference>
<feature type="domain" description="SbsA Ig-like" evidence="3">
    <location>
        <begin position="187"/>
        <end position="270"/>
    </location>
</feature>